<dbReference type="SMART" id="SM00382">
    <property type="entry name" value="AAA"/>
    <property type="match status" value="1"/>
</dbReference>
<dbReference type="GO" id="GO:0005524">
    <property type="term" value="F:ATP binding"/>
    <property type="evidence" value="ECO:0007669"/>
    <property type="project" value="UniProtKB-KW"/>
</dbReference>
<dbReference type="InterPro" id="IPR017871">
    <property type="entry name" value="ABC_transporter-like_CS"/>
</dbReference>
<dbReference type="GO" id="GO:0015833">
    <property type="term" value="P:peptide transport"/>
    <property type="evidence" value="ECO:0007669"/>
    <property type="project" value="InterPro"/>
</dbReference>
<evidence type="ECO:0000259" key="7">
    <source>
        <dbReference type="PROSITE" id="PS50893"/>
    </source>
</evidence>
<dbReference type="Proteomes" id="UP001174909">
    <property type="component" value="Unassembled WGS sequence"/>
</dbReference>
<proteinExistence type="predicted"/>
<dbReference type="GO" id="GO:0005886">
    <property type="term" value="C:plasma membrane"/>
    <property type="evidence" value="ECO:0007669"/>
    <property type="project" value="UniProtKB-SubCell"/>
</dbReference>
<dbReference type="PANTHER" id="PTHR43297">
    <property type="entry name" value="OLIGOPEPTIDE TRANSPORT ATP-BINDING PROTEIN APPD"/>
    <property type="match status" value="1"/>
</dbReference>
<gene>
    <name evidence="8" type="ORF">GBAR_LOCUS26342</name>
</gene>
<reference evidence="8" key="1">
    <citation type="submission" date="2023-03" db="EMBL/GenBank/DDBJ databases">
        <authorList>
            <person name="Steffen K."/>
            <person name="Cardenas P."/>
        </authorList>
    </citation>
    <scope>NUCLEOTIDE SEQUENCE</scope>
</reference>
<dbReference type="InterPro" id="IPR003439">
    <property type="entry name" value="ABC_transporter-like_ATP-bd"/>
</dbReference>
<evidence type="ECO:0000256" key="5">
    <source>
        <dbReference type="ARBA" id="ARBA00022840"/>
    </source>
</evidence>
<evidence type="ECO:0000256" key="3">
    <source>
        <dbReference type="ARBA" id="ARBA00022475"/>
    </source>
</evidence>
<protein>
    <submittedName>
        <fullName evidence="8">Dipeptide transport ATP-binding protein DppD</fullName>
    </submittedName>
</protein>
<evidence type="ECO:0000256" key="4">
    <source>
        <dbReference type="ARBA" id="ARBA00022741"/>
    </source>
</evidence>
<dbReference type="CDD" id="cd03257">
    <property type="entry name" value="ABC_NikE_OppD_transporters"/>
    <property type="match status" value="1"/>
</dbReference>
<dbReference type="PANTHER" id="PTHR43297:SF2">
    <property type="entry name" value="DIPEPTIDE TRANSPORT ATP-BINDING PROTEIN DPPD"/>
    <property type="match status" value="1"/>
</dbReference>
<dbReference type="AlphaFoldDB" id="A0AA35TH76"/>
<keyword evidence="9" id="KW-1185">Reference proteome</keyword>
<dbReference type="PROSITE" id="PS50893">
    <property type="entry name" value="ABC_TRANSPORTER_2"/>
    <property type="match status" value="1"/>
</dbReference>
<evidence type="ECO:0000256" key="6">
    <source>
        <dbReference type="ARBA" id="ARBA00023136"/>
    </source>
</evidence>
<name>A0AA35TH76_GEOBA</name>
<dbReference type="InterPro" id="IPR050388">
    <property type="entry name" value="ABC_Ni/Peptide_Import"/>
</dbReference>
<organism evidence="8 9">
    <name type="scientific">Geodia barretti</name>
    <name type="common">Barrett's horny sponge</name>
    <dbReference type="NCBI Taxonomy" id="519541"/>
    <lineage>
        <taxon>Eukaryota</taxon>
        <taxon>Metazoa</taxon>
        <taxon>Porifera</taxon>
        <taxon>Demospongiae</taxon>
        <taxon>Heteroscleromorpha</taxon>
        <taxon>Tetractinellida</taxon>
        <taxon>Astrophorina</taxon>
        <taxon>Geodiidae</taxon>
        <taxon>Geodia</taxon>
    </lineage>
</organism>
<dbReference type="InterPro" id="IPR003593">
    <property type="entry name" value="AAA+_ATPase"/>
</dbReference>
<comment type="subcellular location">
    <subcellularLocation>
        <location evidence="1">Cell membrane</location>
        <topology evidence="1">Peripheral membrane protein</topology>
    </subcellularLocation>
</comment>
<dbReference type="EMBL" id="CASHTH010003669">
    <property type="protein sequence ID" value="CAI8047629.1"/>
    <property type="molecule type" value="Genomic_DNA"/>
</dbReference>
<comment type="caution">
    <text evidence="8">The sequence shown here is derived from an EMBL/GenBank/DDBJ whole genome shotgun (WGS) entry which is preliminary data.</text>
</comment>
<feature type="domain" description="ABC transporter" evidence="7">
    <location>
        <begin position="5"/>
        <end position="255"/>
    </location>
</feature>
<accession>A0AA35TH76</accession>
<evidence type="ECO:0000313" key="9">
    <source>
        <dbReference type="Proteomes" id="UP001174909"/>
    </source>
</evidence>
<dbReference type="NCBIfam" id="TIGR01727">
    <property type="entry name" value="oligo_HPY"/>
    <property type="match status" value="1"/>
</dbReference>
<evidence type="ECO:0000256" key="1">
    <source>
        <dbReference type="ARBA" id="ARBA00004202"/>
    </source>
</evidence>
<dbReference type="Pfam" id="PF00005">
    <property type="entry name" value="ABC_tran"/>
    <property type="match status" value="1"/>
</dbReference>
<sequence length="329" mass="36102">MAPILEVKNLHTYFATNEGIVKAVNGVSLSLDEDSVLGVVGESGSGKTMTALSILKLIPYPGQIVAGQILYGGRDLLQMTDDEMRNIRGRQISLIFQDAASALNPVITIGSQVEELMLEHTAMSKREAQQVTTDLLANMGIPDAKQMLSRYPFQLSGGMAQRVMMAIGVALKPRVLIADEPTSNLDVTLQAEMLQRLRNLRQESGTAIMLITHDLGVIAQMAENVAVVYGGYVVEYADTPALYRRPMHPYTWGLFQSLPRLDSVNQKLRPLSGAPPQMLDPPDQCPFLQRCSKATVECRTSPRPPLLEVEPGHTLACYNPMVIEETARN</sequence>
<dbReference type="SUPFAM" id="SSF52540">
    <property type="entry name" value="P-loop containing nucleoside triphosphate hydrolases"/>
    <property type="match status" value="1"/>
</dbReference>
<keyword evidence="6" id="KW-0472">Membrane</keyword>
<keyword evidence="2" id="KW-0813">Transport</keyword>
<dbReference type="InterPro" id="IPR027417">
    <property type="entry name" value="P-loop_NTPase"/>
</dbReference>
<dbReference type="FunFam" id="3.40.50.300:FF:000016">
    <property type="entry name" value="Oligopeptide ABC transporter ATP-binding component"/>
    <property type="match status" value="1"/>
</dbReference>
<dbReference type="PROSITE" id="PS00211">
    <property type="entry name" value="ABC_TRANSPORTER_1"/>
    <property type="match status" value="1"/>
</dbReference>
<keyword evidence="5 8" id="KW-0067">ATP-binding</keyword>
<dbReference type="Pfam" id="PF08352">
    <property type="entry name" value="oligo_HPY"/>
    <property type="match status" value="1"/>
</dbReference>
<keyword evidence="4" id="KW-0547">Nucleotide-binding</keyword>
<dbReference type="Gene3D" id="3.40.50.300">
    <property type="entry name" value="P-loop containing nucleotide triphosphate hydrolases"/>
    <property type="match status" value="1"/>
</dbReference>
<evidence type="ECO:0000313" key="8">
    <source>
        <dbReference type="EMBL" id="CAI8047629.1"/>
    </source>
</evidence>
<dbReference type="InterPro" id="IPR013563">
    <property type="entry name" value="Oligopep_ABC_C"/>
</dbReference>
<dbReference type="GO" id="GO:0016887">
    <property type="term" value="F:ATP hydrolysis activity"/>
    <property type="evidence" value="ECO:0007669"/>
    <property type="project" value="InterPro"/>
</dbReference>
<keyword evidence="3" id="KW-1003">Cell membrane</keyword>
<evidence type="ECO:0000256" key="2">
    <source>
        <dbReference type="ARBA" id="ARBA00022448"/>
    </source>
</evidence>